<evidence type="ECO:0000313" key="2">
    <source>
        <dbReference type="EMBL" id="JAD78873.1"/>
    </source>
</evidence>
<name>A0A0A9CWR4_ARUDO</name>
<evidence type="ECO:0000256" key="1">
    <source>
        <dbReference type="SAM" id="MobiDB-lite"/>
    </source>
</evidence>
<accession>A0A0A9CWR4</accession>
<feature type="region of interest" description="Disordered" evidence="1">
    <location>
        <begin position="70"/>
        <end position="106"/>
    </location>
</feature>
<proteinExistence type="predicted"/>
<organism evidence="2">
    <name type="scientific">Arundo donax</name>
    <name type="common">Giant reed</name>
    <name type="synonym">Donax arundinaceus</name>
    <dbReference type="NCBI Taxonomy" id="35708"/>
    <lineage>
        <taxon>Eukaryota</taxon>
        <taxon>Viridiplantae</taxon>
        <taxon>Streptophyta</taxon>
        <taxon>Embryophyta</taxon>
        <taxon>Tracheophyta</taxon>
        <taxon>Spermatophyta</taxon>
        <taxon>Magnoliopsida</taxon>
        <taxon>Liliopsida</taxon>
        <taxon>Poales</taxon>
        <taxon>Poaceae</taxon>
        <taxon>PACMAD clade</taxon>
        <taxon>Arundinoideae</taxon>
        <taxon>Arundineae</taxon>
        <taxon>Arundo</taxon>
    </lineage>
</organism>
<reference evidence="2" key="2">
    <citation type="journal article" date="2015" name="Data Brief">
        <title>Shoot transcriptome of the giant reed, Arundo donax.</title>
        <authorList>
            <person name="Barrero R.A."/>
            <person name="Guerrero F.D."/>
            <person name="Moolhuijzen P."/>
            <person name="Goolsby J.A."/>
            <person name="Tidwell J."/>
            <person name="Bellgard S.E."/>
            <person name="Bellgard M.I."/>
        </authorList>
    </citation>
    <scope>NUCLEOTIDE SEQUENCE</scope>
    <source>
        <tissue evidence="2">Shoot tissue taken approximately 20 cm above the soil surface</tissue>
    </source>
</reference>
<dbReference type="EMBL" id="GBRH01219022">
    <property type="protein sequence ID" value="JAD78873.1"/>
    <property type="molecule type" value="Transcribed_RNA"/>
</dbReference>
<protein>
    <submittedName>
        <fullName evidence="2">Isp1</fullName>
    </submittedName>
</protein>
<feature type="compositionally biased region" description="Basic residues" evidence="1">
    <location>
        <begin position="71"/>
        <end position="99"/>
    </location>
</feature>
<reference evidence="2" key="1">
    <citation type="submission" date="2014-09" db="EMBL/GenBank/DDBJ databases">
        <authorList>
            <person name="Magalhaes I.L.F."/>
            <person name="Oliveira U."/>
            <person name="Santos F.R."/>
            <person name="Vidigal T.H.D.A."/>
            <person name="Brescovit A.D."/>
            <person name="Santos A.J."/>
        </authorList>
    </citation>
    <scope>NUCLEOTIDE SEQUENCE</scope>
    <source>
        <tissue evidence="2">Shoot tissue taken approximately 20 cm above the soil surface</tissue>
    </source>
</reference>
<sequence length="106" mass="12334">MHACWGHQAGSARDCTHHRQFLQWDSSRLPQLLGAQLSLHPGFLEQEFQQQNLCWRRRRGSRWRSAACGRVRSRRHRGGGRRRAGPGCRRRRGARRGRTRGACPRP</sequence>
<dbReference type="AlphaFoldDB" id="A0A0A9CWR4"/>